<dbReference type="SUPFAM" id="SSF53597">
    <property type="entry name" value="Dihydrofolate reductase-like"/>
    <property type="match status" value="1"/>
</dbReference>
<evidence type="ECO:0000256" key="8">
    <source>
        <dbReference type="PIRNR" id="PIRNR000194"/>
    </source>
</evidence>
<dbReference type="GO" id="GO:0070401">
    <property type="term" value="F:NADP+ binding"/>
    <property type="evidence" value="ECO:0007669"/>
    <property type="project" value="UniProtKB-ARBA"/>
</dbReference>
<proteinExistence type="inferred from homology"/>
<dbReference type="EC" id="1.5.1.3" evidence="3 8"/>
<dbReference type="FunFam" id="3.40.430.10:FF:000001">
    <property type="entry name" value="Dihydrofolate reductase"/>
    <property type="match status" value="1"/>
</dbReference>
<dbReference type="GO" id="GO:0004146">
    <property type="term" value="F:dihydrofolate reductase activity"/>
    <property type="evidence" value="ECO:0007669"/>
    <property type="project" value="UniProtKB-EC"/>
</dbReference>
<dbReference type="Pfam" id="PF00186">
    <property type="entry name" value="DHFR_1"/>
    <property type="match status" value="1"/>
</dbReference>
<dbReference type="PROSITE" id="PS51330">
    <property type="entry name" value="DHFR_2"/>
    <property type="match status" value="1"/>
</dbReference>
<evidence type="ECO:0000256" key="7">
    <source>
        <dbReference type="ARBA" id="ARBA00025067"/>
    </source>
</evidence>
<dbReference type="EMBL" id="JZEX01000052">
    <property type="protein sequence ID" value="KKB13030.1"/>
    <property type="molecule type" value="Genomic_DNA"/>
</dbReference>
<dbReference type="OrthoDB" id="9804315at2"/>
<dbReference type="PROSITE" id="PS00075">
    <property type="entry name" value="DHFR_1"/>
    <property type="match status" value="1"/>
</dbReference>
<dbReference type="GO" id="GO:0046655">
    <property type="term" value="P:folic acid metabolic process"/>
    <property type="evidence" value="ECO:0007669"/>
    <property type="project" value="TreeGrafter"/>
</dbReference>
<evidence type="ECO:0000256" key="2">
    <source>
        <dbReference type="ARBA" id="ARBA00009539"/>
    </source>
</evidence>
<keyword evidence="12" id="KW-1185">Reference proteome</keyword>
<protein>
    <recommendedName>
        <fullName evidence="3 8">Dihydrofolate reductase</fullName>
        <ecNumber evidence="3 8">1.5.1.3</ecNumber>
    </recommendedName>
</protein>
<dbReference type="GO" id="GO:0016301">
    <property type="term" value="F:kinase activity"/>
    <property type="evidence" value="ECO:0007669"/>
    <property type="project" value="UniProtKB-KW"/>
</dbReference>
<comment type="pathway">
    <text evidence="1 8">Cofactor biosynthesis; tetrahydrofolate biosynthesis; 5,6,7,8-tetrahydrofolate from 7,8-dihydrofolate: step 1/1.</text>
</comment>
<dbReference type="InterPro" id="IPR024072">
    <property type="entry name" value="DHFR-like_dom_sf"/>
</dbReference>
<feature type="domain" description="DHFR" evidence="10">
    <location>
        <begin position="4"/>
        <end position="168"/>
    </location>
</feature>
<comment type="similarity">
    <text evidence="2 8 9">Belongs to the dihydrofolate reductase family.</text>
</comment>
<evidence type="ECO:0000313" key="11">
    <source>
        <dbReference type="EMBL" id="KKB13030.1"/>
    </source>
</evidence>
<dbReference type="PANTHER" id="PTHR48069">
    <property type="entry name" value="DIHYDROFOLATE REDUCTASE"/>
    <property type="match status" value="1"/>
</dbReference>
<evidence type="ECO:0000256" key="5">
    <source>
        <dbReference type="ARBA" id="ARBA00022857"/>
    </source>
</evidence>
<dbReference type="STRING" id="443610.VE25_04150"/>
<evidence type="ECO:0000256" key="9">
    <source>
        <dbReference type="RuleBase" id="RU004474"/>
    </source>
</evidence>
<dbReference type="GO" id="GO:0046452">
    <property type="term" value="P:dihydrofolate metabolic process"/>
    <property type="evidence" value="ECO:0007669"/>
    <property type="project" value="TreeGrafter"/>
</dbReference>
<evidence type="ECO:0000256" key="4">
    <source>
        <dbReference type="ARBA" id="ARBA00022563"/>
    </source>
</evidence>
<keyword evidence="6 8" id="KW-0560">Oxidoreductase</keyword>
<dbReference type="PIRSF" id="PIRSF000194">
    <property type="entry name" value="DHFR"/>
    <property type="match status" value="1"/>
</dbReference>
<dbReference type="UniPathway" id="UPA00077">
    <property type="reaction ID" value="UER00158"/>
</dbReference>
<comment type="caution">
    <text evidence="11">The sequence shown here is derived from an EMBL/GenBank/DDBJ whole genome shotgun (WGS) entry which is preliminary data.</text>
</comment>
<dbReference type="InterPro" id="IPR012259">
    <property type="entry name" value="DHFR"/>
</dbReference>
<dbReference type="Gene3D" id="3.40.430.10">
    <property type="entry name" value="Dihydrofolate Reductase, subunit A"/>
    <property type="match status" value="1"/>
</dbReference>
<keyword evidence="11" id="KW-0418">Kinase</keyword>
<dbReference type="InterPro" id="IPR017925">
    <property type="entry name" value="DHFR_CS"/>
</dbReference>
<reference evidence="11 12" key="1">
    <citation type="submission" date="2015-03" db="EMBL/GenBank/DDBJ databases">
        <authorList>
            <person name="Hassan Y.I."/>
            <person name="Lepp D."/>
            <person name="Li X.-Z."/>
            <person name="Zhou T."/>
        </authorList>
    </citation>
    <scope>NUCLEOTIDE SEQUENCE [LARGE SCALE GENOMIC DNA]</scope>
    <source>
        <strain evidence="11 12">BD-c194</strain>
    </source>
</reference>
<dbReference type="AlphaFoldDB" id="A0A0F5FWV7"/>
<dbReference type="RefSeq" id="WP_046107335.1">
    <property type="nucleotide sequence ID" value="NZ_JZEX01000052.1"/>
</dbReference>
<dbReference type="InterPro" id="IPR001796">
    <property type="entry name" value="DHFR_dom"/>
</dbReference>
<dbReference type="PRINTS" id="PR00070">
    <property type="entry name" value="DHFR"/>
</dbReference>
<dbReference type="GO" id="GO:0005829">
    <property type="term" value="C:cytosol"/>
    <property type="evidence" value="ECO:0007669"/>
    <property type="project" value="TreeGrafter"/>
</dbReference>
<comment type="function">
    <text evidence="7 8">Key enzyme in folate metabolism. Catalyzes an essential reaction for de novo glycine and purine synthesis, and for DNA precursor synthesis.</text>
</comment>
<evidence type="ECO:0000256" key="3">
    <source>
        <dbReference type="ARBA" id="ARBA00012856"/>
    </source>
</evidence>
<comment type="catalytic activity">
    <reaction evidence="8">
        <text>(6S)-5,6,7,8-tetrahydrofolate + NADP(+) = 7,8-dihydrofolate + NADPH + H(+)</text>
        <dbReference type="Rhea" id="RHEA:15009"/>
        <dbReference type="ChEBI" id="CHEBI:15378"/>
        <dbReference type="ChEBI" id="CHEBI:57451"/>
        <dbReference type="ChEBI" id="CHEBI:57453"/>
        <dbReference type="ChEBI" id="CHEBI:57783"/>
        <dbReference type="ChEBI" id="CHEBI:58349"/>
        <dbReference type="EC" id="1.5.1.3"/>
    </reaction>
</comment>
<dbReference type="GO" id="GO:0006730">
    <property type="term" value="P:one-carbon metabolic process"/>
    <property type="evidence" value="ECO:0007669"/>
    <property type="project" value="UniProtKB-KW"/>
</dbReference>
<sequence>MSVKIAMIAAVAENGVIGAHQTIPWRIPSDMAFFKRTTMGKPLVMGRKQFETVGKPLPGRANIVVTRQAGYAPDGVIVMSGLDEAIAHARAIAARDGADEVMIVGGGEIYRQAISLADRLYISHVALSPEGDVTFPVIEASEWKVVEEPDVPPGEKDGAAFRVKVYERR</sequence>
<keyword evidence="5 8" id="KW-0521">NADP</keyword>
<evidence type="ECO:0000256" key="6">
    <source>
        <dbReference type="ARBA" id="ARBA00023002"/>
    </source>
</evidence>
<organism evidence="11 12">
    <name type="scientific">Devosia geojensis</name>
    <dbReference type="NCBI Taxonomy" id="443610"/>
    <lineage>
        <taxon>Bacteria</taxon>
        <taxon>Pseudomonadati</taxon>
        <taxon>Pseudomonadota</taxon>
        <taxon>Alphaproteobacteria</taxon>
        <taxon>Hyphomicrobiales</taxon>
        <taxon>Devosiaceae</taxon>
        <taxon>Devosia</taxon>
    </lineage>
</organism>
<keyword evidence="4 8" id="KW-0554">One-carbon metabolism</keyword>
<accession>A0A0F5FWV7</accession>
<evidence type="ECO:0000256" key="1">
    <source>
        <dbReference type="ARBA" id="ARBA00004903"/>
    </source>
</evidence>
<gene>
    <name evidence="11" type="ORF">VE25_04150</name>
</gene>
<dbReference type="Proteomes" id="UP000033632">
    <property type="component" value="Unassembled WGS sequence"/>
</dbReference>
<dbReference type="CDD" id="cd00209">
    <property type="entry name" value="DHFR"/>
    <property type="match status" value="1"/>
</dbReference>
<evidence type="ECO:0000259" key="10">
    <source>
        <dbReference type="PROSITE" id="PS51330"/>
    </source>
</evidence>
<dbReference type="PANTHER" id="PTHR48069:SF3">
    <property type="entry name" value="DIHYDROFOLATE REDUCTASE"/>
    <property type="match status" value="1"/>
</dbReference>
<evidence type="ECO:0000313" key="12">
    <source>
        <dbReference type="Proteomes" id="UP000033632"/>
    </source>
</evidence>
<dbReference type="GO" id="GO:0046654">
    <property type="term" value="P:tetrahydrofolate biosynthetic process"/>
    <property type="evidence" value="ECO:0007669"/>
    <property type="project" value="UniProtKB-UniPathway"/>
</dbReference>
<keyword evidence="11" id="KW-0808">Transferase</keyword>
<dbReference type="PATRIC" id="fig|443610.3.peg.3311"/>
<name>A0A0F5FWV7_9HYPH</name>